<dbReference type="AlphaFoldDB" id="A0A9W6WWU5"/>
<feature type="region of interest" description="Disordered" evidence="2">
    <location>
        <begin position="136"/>
        <end position="155"/>
    </location>
</feature>
<feature type="coiled-coil region" evidence="1">
    <location>
        <begin position="882"/>
        <end position="958"/>
    </location>
</feature>
<keyword evidence="1" id="KW-0175">Coiled coil</keyword>
<reference evidence="4" key="1">
    <citation type="submission" date="2023-04" db="EMBL/GenBank/DDBJ databases">
        <title>Phytophthora fragariaefolia NBRC 109709.</title>
        <authorList>
            <person name="Ichikawa N."/>
            <person name="Sato H."/>
            <person name="Tonouchi N."/>
        </authorList>
    </citation>
    <scope>NUCLEOTIDE SEQUENCE</scope>
    <source>
        <strain evidence="4">NBRC 109709</strain>
    </source>
</reference>
<comment type="caution">
    <text evidence="4">The sequence shown here is derived from an EMBL/GenBank/DDBJ whole genome shotgun (WGS) entry which is preliminary data.</text>
</comment>
<dbReference type="InterPro" id="IPR011993">
    <property type="entry name" value="PH-like_dom_sf"/>
</dbReference>
<feature type="compositionally biased region" description="Polar residues" evidence="2">
    <location>
        <begin position="738"/>
        <end position="761"/>
    </location>
</feature>
<feature type="coiled-coil region" evidence="1">
    <location>
        <begin position="682"/>
        <end position="730"/>
    </location>
</feature>
<sequence length="1193" mass="131687">MSARPEVAVDVRHGGYLYVKRGLLKVADKRYYFVARRSPELYSCKDETSFNLWLASGHALEPHGGDAVAKASGLIPVLVGAVLRADGSTEEGGGGSDKTFSVMVGSASKCMTLRLGAATAEKAAQWLEALQEVQVTKRNEGRQPPGKLASASDKRLLLPLNEHDALRAADSSARSAKSTSEHGDNDGGRTNGDVMLFVDETSEPVPTKPAPTSVKMPRVYAGGKLQSVPRVTDDDEATAVSTPTSVTESSPTSASENVEVPLAAAPALNRSRSSSRLNRLDSCSSTASGQSQGSNGGNVLLFVPVAGSALTASASRLAKAQQELDALVAKGAKLPSRVKKEPANGDAIEWRYGAPEYVLTDLAYVKGRIREPDATPLASYVEECCQTFIMEATHKTRYNQWHSVRQDCFYLQVNDGVRVPGSSIRENDMLGLLYLGDIEASAGADQGDSDESQDPRAELAEAFPDGFPMEVLDVFTQPPQCYFSWRHWGPFTGKFRGVKGDGSKVEVRGFGEMSAPLVVPRFDDEDDSSSSESDDEEAATNFGATLNKRYTHYSDPSNNNADDDHGESTASSDKAEQDQPQQTFKGNVQWDHVQELQELTNANATLTSEARDLRQQIQLEAQAPVPGLDVDAVQDILLEKDNIEHVRATTYVYFVVKVLLLNRCNSLQDVRDVKIVHQAKTLRTLKRAMQREKQIAADATKQCKAFEAANKKLEEDVDTLKLKLQRFQARAAADKVTSNGYEGAQTANQQQEEQVSSTEAGSDSGPLKKLCEELKSKNLSLQQELKRTQRALIREVGDDVSIEDIIGNKDGTASGASRRGRAQHIIMLKAKVKKLQAQLAMIKPATASIDSQESVNQTTVLDVDQRAQQDLSGQQIHRQKLLDQLTHQRDELQERVHRLTRKYDALKARAQILDREKQETRNKFQVLVEKSRTDDALVDALQRQLDTWKAKLHEARRARTADAMKGSSSPDERAELERLRKIVAEHKSRGGDRATVQSNTMMPQLSEASQYRALAAEKERLTEIVRELKAQLEEKDRQMRCVEGHSTIPTPGQIQPTPPSPSLPPIGDESPGGKSANGSLTSAGPPVPLAIMMEQQQQQLKHEMEILRKTFRESIREKDERIAELEQLHHAANQASIDSNSANEMAQELLDLQEENEFLRQEFDKLKTRYEAFIKPPRPEDREESTTKVKRRQ</sequence>
<accession>A0A9W6WWU5</accession>
<feature type="compositionally biased region" description="Low complexity" evidence="2">
    <location>
        <begin position="168"/>
        <end position="178"/>
    </location>
</feature>
<dbReference type="OrthoDB" id="10258312at2759"/>
<feature type="region of interest" description="Disordered" evidence="2">
    <location>
        <begin position="518"/>
        <end position="581"/>
    </location>
</feature>
<organism evidence="4 5">
    <name type="scientific">Phytophthora fragariaefolia</name>
    <dbReference type="NCBI Taxonomy" id="1490495"/>
    <lineage>
        <taxon>Eukaryota</taxon>
        <taxon>Sar</taxon>
        <taxon>Stramenopiles</taxon>
        <taxon>Oomycota</taxon>
        <taxon>Peronosporomycetes</taxon>
        <taxon>Peronosporales</taxon>
        <taxon>Peronosporaceae</taxon>
        <taxon>Phytophthora</taxon>
    </lineage>
</organism>
<feature type="domain" description="PH" evidence="3">
    <location>
        <begin position="10"/>
        <end position="135"/>
    </location>
</feature>
<dbReference type="InterPro" id="IPR001849">
    <property type="entry name" value="PH_domain"/>
</dbReference>
<evidence type="ECO:0000313" key="4">
    <source>
        <dbReference type="EMBL" id="GMF19760.1"/>
    </source>
</evidence>
<evidence type="ECO:0000256" key="1">
    <source>
        <dbReference type="SAM" id="Coils"/>
    </source>
</evidence>
<dbReference type="PROSITE" id="PS50003">
    <property type="entry name" value="PH_DOMAIN"/>
    <property type="match status" value="1"/>
</dbReference>
<feature type="compositionally biased region" description="Low complexity" evidence="2">
    <location>
        <begin position="238"/>
        <end position="293"/>
    </location>
</feature>
<name>A0A9W6WWU5_9STRA</name>
<dbReference type="InterPro" id="IPR053218">
    <property type="entry name" value="Pathogen-related_defense"/>
</dbReference>
<feature type="region of interest" description="Disordered" evidence="2">
    <location>
        <begin position="1170"/>
        <end position="1193"/>
    </location>
</feature>
<dbReference type="Gene3D" id="2.30.29.30">
    <property type="entry name" value="Pleckstrin-homology domain (PH domain)/Phosphotyrosine-binding domain (PTB)"/>
    <property type="match status" value="1"/>
</dbReference>
<feature type="compositionally biased region" description="Basic and acidic residues" evidence="2">
    <location>
        <begin position="1170"/>
        <end position="1187"/>
    </location>
</feature>
<keyword evidence="5" id="KW-1185">Reference proteome</keyword>
<evidence type="ECO:0000259" key="3">
    <source>
        <dbReference type="PROSITE" id="PS50003"/>
    </source>
</evidence>
<feature type="coiled-coil region" evidence="1">
    <location>
        <begin position="1090"/>
        <end position="1169"/>
    </location>
</feature>
<gene>
    <name evidence="4" type="ORF">Pfra01_000216400</name>
</gene>
<evidence type="ECO:0000256" key="2">
    <source>
        <dbReference type="SAM" id="MobiDB-lite"/>
    </source>
</evidence>
<feature type="compositionally biased region" description="Low complexity" evidence="2">
    <location>
        <begin position="1046"/>
        <end position="1055"/>
    </location>
</feature>
<feature type="region of interest" description="Disordered" evidence="2">
    <location>
        <begin position="738"/>
        <end position="767"/>
    </location>
</feature>
<dbReference type="EMBL" id="BSXT01000172">
    <property type="protein sequence ID" value="GMF19760.1"/>
    <property type="molecule type" value="Genomic_DNA"/>
</dbReference>
<feature type="compositionally biased region" description="Basic and acidic residues" evidence="2">
    <location>
        <begin position="562"/>
        <end position="577"/>
    </location>
</feature>
<proteinExistence type="predicted"/>
<evidence type="ECO:0000313" key="5">
    <source>
        <dbReference type="Proteomes" id="UP001165121"/>
    </source>
</evidence>
<feature type="region of interest" description="Disordered" evidence="2">
    <location>
        <begin position="225"/>
        <end position="294"/>
    </location>
</feature>
<dbReference type="SUPFAM" id="SSF50729">
    <property type="entry name" value="PH domain-like"/>
    <property type="match status" value="1"/>
</dbReference>
<protein>
    <submittedName>
        <fullName evidence="4">Unnamed protein product</fullName>
    </submittedName>
</protein>
<feature type="region of interest" description="Disordered" evidence="2">
    <location>
        <begin position="1044"/>
        <end position="1086"/>
    </location>
</feature>
<dbReference type="PANTHER" id="PTHR31723:SF10">
    <property type="entry name" value="PATHOGEN-RELATED PROTEIN"/>
    <property type="match status" value="1"/>
</dbReference>
<dbReference type="PANTHER" id="PTHR31723">
    <property type="entry name" value="PATHOGENESIS-RELATED FAMILY PROTEIN"/>
    <property type="match status" value="1"/>
</dbReference>
<feature type="region of interest" description="Disordered" evidence="2">
    <location>
        <begin position="168"/>
        <end position="193"/>
    </location>
</feature>
<dbReference type="Proteomes" id="UP001165121">
    <property type="component" value="Unassembled WGS sequence"/>
</dbReference>
<feature type="compositionally biased region" description="Acidic residues" evidence="2">
    <location>
        <begin position="523"/>
        <end position="538"/>
    </location>
</feature>